<dbReference type="GeneID" id="25317970"/>
<feature type="region of interest" description="Disordered" evidence="1">
    <location>
        <begin position="117"/>
        <end position="139"/>
    </location>
</feature>
<dbReference type="RefSeq" id="XP_013326960.1">
    <property type="nucleotide sequence ID" value="XM_013471506.1"/>
</dbReference>
<dbReference type="AlphaFoldDB" id="A0A0F4YRV6"/>
<proteinExistence type="predicted"/>
<evidence type="ECO:0000313" key="3">
    <source>
        <dbReference type="Proteomes" id="UP000053958"/>
    </source>
</evidence>
<comment type="caution">
    <text evidence="2">The sequence shown here is derived from an EMBL/GenBank/DDBJ whole genome shotgun (WGS) entry which is preliminary data.</text>
</comment>
<keyword evidence="3" id="KW-1185">Reference proteome</keyword>
<feature type="region of interest" description="Disordered" evidence="1">
    <location>
        <begin position="223"/>
        <end position="250"/>
    </location>
</feature>
<name>A0A0F4YRV6_RASE3</name>
<reference evidence="2 3" key="1">
    <citation type="submission" date="2015-04" db="EMBL/GenBank/DDBJ databases">
        <authorList>
            <person name="Heijne W.H."/>
            <person name="Fedorova N.D."/>
            <person name="Nierman W.C."/>
            <person name="Vollebregt A.W."/>
            <person name="Zhao Z."/>
            <person name="Wu L."/>
            <person name="Kumar M."/>
            <person name="Stam H."/>
            <person name="van den Berg M.A."/>
            <person name="Pel H.J."/>
        </authorList>
    </citation>
    <scope>NUCLEOTIDE SEQUENCE [LARGE SCALE GENOMIC DNA]</scope>
    <source>
        <strain evidence="2 3">CBS 393.64</strain>
    </source>
</reference>
<protein>
    <submittedName>
        <fullName evidence="2">Uncharacterized protein</fullName>
    </submittedName>
</protein>
<sequence>MTPYMYSQLYKSHPACLFCIFASLTESEKRHIFIIPLTYFAICIIYEDISLIESQGYLHKMPPIEDESESRNGPSPAEDPNARYRPSVTYIQGPPETVIVSQGFGINLLIIIPEDDNQPLASNESNESDESDESGQGTPMDIRITVLDGETEVAELEDLEGLPLMDNADGGNFVIEDLRIRENRRLVSGRQYTLQVEVEVDGYSSVSDRRTFRLERRLANGTYGEASATRGDANGTNGNANEINGRENGS</sequence>
<accession>A0A0F4YRV6</accession>
<evidence type="ECO:0000313" key="2">
    <source>
        <dbReference type="EMBL" id="KKA20348.1"/>
    </source>
</evidence>
<feature type="region of interest" description="Disordered" evidence="1">
    <location>
        <begin position="62"/>
        <end position="88"/>
    </location>
</feature>
<dbReference type="EMBL" id="LASV01000267">
    <property type="protein sequence ID" value="KKA20348.1"/>
    <property type="molecule type" value="Genomic_DNA"/>
</dbReference>
<organism evidence="2 3">
    <name type="scientific">Rasamsonia emersonii (strain ATCC 16479 / CBS 393.64 / IMI 116815)</name>
    <dbReference type="NCBI Taxonomy" id="1408163"/>
    <lineage>
        <taxon>Eukaryota</taxon>
        <taxon>Fungi</taxon>
        <taxon>Dikarya</taxon>
        <taxon>Ascomycota</taxon>
        <taxon>Pezizomycotina</taxon>
        <taxon>Eurotiomycetes</taxon>
        <taxon>Eurotiomycetidae</taxon>
        <taxon>Eurotiales</taxon>
        <taxon>Trichocomaceae</taxon>
        <taxon>Rasamsonia</taxon>
    </lineage>
</organism>
<evidence type="ECO:0000256" key="1">
    <source>
        <dbReference type="SAM" id="MobiDB-lite"/>
    </source>
</evidence>
<dbReference type="Proteomes" id="UP000053958">
    <property type="component" value="Unassembled WGS sequence"/>
</dbReference>
<gene>
    <name evidence="2" type="ORF">T310_5630</name>
</gene>